<dbReference type="EMBL" id="BK015323">
    <property type="protein sequence ID" value="DAE01329.1"/>
    <property type="molecule type" value="Genomic_DNA"/>
</dbReference>
<reference evidence="1" key="1">
    <citation type="journal article" date="2021" name="Proc. Natl. Acad. Sci. U.S.A.">
        <title>A Catalog of Tens of Thousands of Viruses from Human Metagenomes Reveals Hidden Associations with Chronic Diseases.</title>
        <authorList>
            <person name="Tisza M.J."/>
            <person name="Buck C.B."/>
        </authorList>
    </citation>
    <scope>NUCLEOTIDE SEQUENCE</scope>
    <source>
        <strain evidence="1">CtJcm18</strain>
    </source>
</reference>
<organism evidence="1">
    <name type="scientific">Siphoviridae sp. ctJcm18</name>
    <dbReference type="NCBI Taxonomy" id="2825433"/>
    <lineage>
        <taxon>Viruses</taxon>
        <taxon>Duplodnaviria</taxon>
        <taxon>Heunggongvirae</taxon>
        <taxon>Uroviricota</taxon>
        <taxon>Caudoviricetes</taxon>
    </lineage>
</organism>
<proteinExistence type="predicted"/>
<evidence type="ECO:0000313" key="1">
    <source>
        <dbReference type="EMBL" id="DAE01329.1"/>
    </source>
</evidence>
<accession>A0A8S5P4H5</accession>
<sequence>MCLIFYMVFHLLSSLRQGFHLYEQLTGLEF</sequence>
<name>A0A8S5P4H5_9CAUD</name>
<protein>
    <submittedName>
        <fullName evidence="1">Uncharacterized protein</fullName>
    </submittedName>
</protein>